<keyword evidence="1" id="KW-0812">Transmembrane</keyword>
<keyword evidence="1" id="KW-0472">Membrane</keyword>
<comment type="caution">
    <text evidence="2">The sequence shown here is derived from an EMBL/GenBank/DDBJ whole genome shotgun (WGS) entry which is preliminary data.</text>
</comment>
<accession>A0ABT8EI72</accession>
<protein>
    <recommendedName>
        <fullName evidence="4">Inner membrane protein</fullName>
    </recommendedName>
</protein>
<dbReference type="Proteomes" id="UP001168613">
    <property type="component" value="Unassembled WGS sequence"/>
</dbReference>
<feature type="transmembrane region" description="Helical" evidence="1">
    <location>
        <begin position="50"/>
        <end position="69"/>
    </location>
</feature>
<dbReference type="RefSeq" id="WP_266125018.1">
    <property type="nucleotide sequence ID" value="NZ_JAJHNU010000001.1"/>
</dbReference>
<name>A0ABT8EI72_9BURK</name>
<evidence type="ECO:0000313" key="3">
    <source>
        <dbReference type="Proteomes" id="UP001168613"/>
    </source>
</evidence>
<proteinExistence type="predicted"/>
<dbReference type="EMBL" id="JAJHNU010000001">
    <property type="protein sequence ID" value="MDN4120984.1"/>
    <property type="molecule type" value="Genomic_DNA"/>
</dbReference>
<sequence length="83" mass="9167">MKSRILMWILWPSFLAAAACSGVVFALVDPLDIVILGHLRADRNTVYTLVFLLLWLMAAVSSALSLFMYPGQQALKEPADSLD</sequence>
<keyword evidence="1" id="KW-1133">Transmembrane helix</keyword>
<evidence type="ECO:0000256" key="1">
    <source>
        <dbReference type="SAM" id="Phobius"/>
    </source>
</evidence>
<evidence type="ECO:0008006" key="4">
    <source>
        <dbReference type="Google" id="ProtNLM"/>
    </source>
</evidence>
<organism evidence="2 3">
    <name type="scientific">Alcaligenes endophyticus</name>
    <dbReference type="NCBI Taxonomy" id="1929088"/>
    <lineage>
        <taxon>Bacteria</taxon>
        <taxon>Pseudomonadati</taxon>
        <taxon>Pseudomonadota</taxon>
        <taxon>Betaproteobacteria</taxon>
        <taxon>Burkholderiales</taxon>
        <taxon>Alcaligenaceae</taxon>
        <taxon>Alcaligenes</taxon>
    </lineage>
</organism>
<evidence type="ECO:0000313" key="2">
    <source>
        <dbReference type="EMBL" id="MDN4120984.1"/>
    </source>
</evidence>
<reference evidence="2" key="1">
    <citation type="submission" date="2021-11" db="EMBL/GenBank/DDBJ databases">
        <title>Draft genome sequence of Alcaligenes endophyticus type strain CCUG 75668T.</title>
        <authorList>
            <person name="Salva-Serra F."/>
            <person name="Duran R.E."/>
            <person name="Seeger M."/>
            <person name="Moore E.R.B."/>
            <person name="Jaen-Luchoro D."/>
        </authorList>
    </citation>
    <scope>NUCLEOTIDE SEQUENCE</scope>
    <source>
        <strain evidence="2">CCUG 75668</strain>
    </source>
</reference>
<gene>
    <name evidence="2" type="ORF">LMS43_06765</name>
</gene>
<dbReference type="PROSITE" id="PS51257">
    <property type="entry name" value="PROKAR_LIPOPROTEIN"/>
    <property type="match status" value="1"/>
</dbReference>
<keyword evidence="3" id="KW-1185">Reference proteome</keyword>